<evidence type="ECO:0000313" key="2">
    <source>
        <dbReference type="Proteomes" id="UP000268094"/>
    </source>
</evidence>
<gene>
    <name evidence="1" type="ORF">D7V88_01790</name>
</gene>
<dbReference type="AlphaFoldDB" id="A0A3A8JDD2"/>
<accession>A0A3A8JDD2</accession>
<reference evidence="2" key="1">
    <citation type="submission" date="2018-09" db="EMBL/GenBank/DDBJ databases">
        <authorList>
            <person name="Livingstone P.G."/>
            <person name="Whitworth D.E."/>
        </authorList>
    </citation>
    <scope>NUCLEOTIDE SEQUENCE [LARGE SCALE GENOMIC DNA]</scope>
    <source>
        <strain evidence="2">CA054A</strain>
    </source>
</reference>
<organism evidence="1 2">
    <name type="scientific">Corallococcus terminator</name>
    <dbReference type="NCBI Taxonomy" id="2316733"/>
    <lineage>
        <taxon>Bacteria</taxon>
        <taxon>Pseudomonadati</taxon>
        <taxon>Myxococcota</taxon>
        <taxon>Myxococcia</taxon>
        <taxon>Myxococcales</taxon>
        <taxon>Cystobacterineae</taxon>
        <taxon>Myxococcaceae</taxon>
        <taxon>Corallococcus</taxon>
    </lineage>
</organism>
<dbReference type="OrthoDB" id="5521549at2"/>
<evidence type="ECO:0000313" key="1">
    <source>
        <dbReference type="EMBL" id="RKG93709.1"/>
    </source>
</evidence>
<name>A0A3A8JDD2_9BACT</name>
<dbReference type="EMBL" id="RAVZ01000005">
    <property type="protein sequence ID" value="RKG93709.1"/>
    <property type="molecule type" value="Genomic_DNA"/>
</dbReference>
<sequence length="90" mass="9983">MDGPALMAAHAALQKLLASFPKEYASDCSYSAKAMEVVVAQHGGLYFVEINRRLEKCGWAVPGFNPSPHWFELYAVSPEGKVLARYPYHP</sequence>
<protein>
    <submittedName>
        <fullName evidence="1">Uncharacterized protein</fullName>
    </submittedName>
</protein>
<proteinExistence type="predicted"/>
<comment type="caution">
    <text evidence="1">The sequence shown here is derived from an EMBL/GenBank/DDBJ whole genome shotgun (WGS) entry which is preliminary data.</text>
</comment>
<dbReference type="Proteomes" id="UP000268094">
    <property type="component" value="Unassembled WGS sequence"/>
</dbReference>
<keyword evidence="2" id="KW-1185">Reference proteome</keyword>